<organism evidence="2 3">
    <name type="scientific">Sporosarcina ureilytica</name>
    <dbReference type="NCBI Taxonomy" id="298596"/>
    <lineage>
        <taxon>Bacteria</taxon>
        <taxon>Bacillati</taxon>
        <taxon>Bacillota</taxon>
        <taxon>Bacilli</taxon>
        <taxon>Bacillales</taxon>
        <taxon>Caryophanaceae</taxon>
        <taxon>Sporosarcina</taxon>
    </lineage>
</organism>
<dbReference type="InterPro" id="IPR016181">
    <property type="entry name" value="Acyl_CoA_acyltransferase"/>
</dbReference>
<dbReference type="AlphaFoldDB" id="A0A1D8JEF8"/>
<dbReference type="GO" id="GO:0016747">
    <property type="term" value="F:acyltransferase activity, transferring groups other than amino-acyl groups"/>
    <property type="evidence" value="ECO:0007669"/>
    <property type="project" value="InterPro"/>
</dbReference>
<reference evidence="2 3" key="1">
    <citation type="submission" date="2016-09" db="EMBL/GenBank/DDBJ databases">
        <title>Complete genome sequence of the Lysinibacillus sphaericus LMG 22257, a specie of Bacillus with ureolytic activity that can effectively biodeposit calcium carbonate.</title>
        <authorList>
            <person name="Yan W."/>
        </authorList>
    </citation>
    <scope>NUCLEOTIDE SEQUENCE [LARGE SCALE GENOMIC DNA]</scope>
    <source>
        <strain evidence="2 3">LMG 22257</strain>
    </source>
</reference>
<accession>A0A1D8JEF8</accession>
<evidence type="ECO:0000259" key="1">
    <source>
        <dbReference type="PROSITE" id="PS51186"/>
    </source>
</evidence>
<proteinExistence type="predicted"/>
<dbReference type="Gene3D" id="3.40.630.30">
    <property type="match status" value="1"/>
</dbReference>
<dbReference type="RefSeq" id="WP_075527214.1">
    <property type="nucleotide sequence ID" value="NZ_CP017560.1"/>
</dbReference>
<gene>
    <name evidence="2" type="ORF">BI350_05710</name>
</gene>
<dbReference type="EMBL" id="CP017560">
    <property type="protein sequence ID" value="AOV07090.1"/>
    <property type="molecule type" value="Genomic_DNA"/>
</dbReference>
<dbReference type="Proteomes" id="UP000185746">
    <property type="component" value="Chromosome"/>
</dbReference>
<evidence type="ECO:0000313" key="2">
    <source>
        <dbReference type="EMBL" id="AOV07090.1"/>
    </source>
</evidence>
<sequence length="228" mass="26012">MNQKHILKNKKEITIKECTVEHIEAIQALQLEVIQSLTTESFLQPLSKEEFSHILTGNGLMIGAFHEEELVAFRALLIPDENEEDHLGEDAGLAKEAWASVIYSEVSNVLPSFRGNGLQKLLGEIIFNEIDTKKYRYICATVAPFNIASLIDKFAHGLQIVALKEKYHDMLRYVFVKDLQQEEKHALDQVFIQMADTNKQQALLAEGWIGTSMQKNEDEWAVTYKKYA</sequence>
<dbReference type="KEGG" id="surl:BI350_05710"/>
<protein>
    <recommendedName>
        <fullName evidence="1">N-acetyltransferase domain-containing protein</fullName>
    </recommendedName>
</protein>
<keyword evidence="3" id="KW-1185">Reference proteome</keyword>
<dbReference type="PROSITE" id="PS51186">
    <property type="entry name" value="GNAT"/>
    <property type="match status" value="1"/>
</dbReference>
<evidence type="ECO:0000313" key="3">
    <source>
        <dbReference type="Proteomes" id="UP000185746"/>
    </source>
</evidence>
<feature type="domain" description="N-acetyltransferase" evidence="1">
    <location>
        <begin position="13"/>
        <end position="180"/>
    </location>
</feature>
<dbReference type="InterPro" id="IPR000182">
    <property type="entry name" value="GNAT_dom"/>
</dbReference>
<dbReference type="SUPFAM" id="SSF55729">
    <property type="entry name" value="Acyl-CoA N-acyltransferases (Nat)"/>
    <property type="match status" value="1"/>
</dbReference>
<name>A0A1D8JEF8_9BACL</name>